<dbReference type="GO" id="GO:0030313">
    <property type="term" value="C:cell envelope"/>
    <property type="evidence" value="ECO:0007669"/>
    <property type="project" value="UniProtKB-SubCell"/>
</dbReference>
<evidence type="ECO:0000256" key="1">
    <source>
        <dbReference type="ARBA" id="ARBA00004196"/>
    </source>
</evidence>
<reference evidence="6 7" key="1">
    <citation type="submission" date="2018-09" db="EMBL/GenBank/DDBJ databases">
        <title>The draft genome of Acinetobacter spp. strains.</title>
        <authorList>
            <person name="Qin J."/>
            <person name="Feng Y."/>
            <person name="Zong Z."/>
        </authorList>
    </citation>
    <scope>NUCLEOTIDE SEQUENCE [LARGE SCALE GENOMIC DNA]</scope>
    <source>
        <strain evidence="6 7">WCHAc060012</strain>
    </source>
</reference>
<feature type="transmembrane region" description="Helical" evidence="4">
    <location>
        <begin position="53"/>
        <end position="78"/>
    </location>
</feature>
<sequence length="280" mass="31210">MISSEALYLGPLMLPWTLIILIIALTVMALLGKYAGQRLNWSDNIKSELQDSIWTSVWVGLISARLVFILLNIEAYAASPIDMIKIQDKGFHLMGGVVAGGAWFYWKNRNLMMKAKVALMLSFTAAAGAGLLLQTVLQQETHYPDLHFSVLQKNGAVSAKQAALSSFEGKPTVVNLWASWCPPCHREMPVLARAQSQHPNVQFVMLNQGEDSAAVSAYLKRHQFDFQHVLLDTHGEVPAAMNMFGLPSTLFFDAQGRLLERHMGELTPAMLQQYLNKHYP</sequence>
<evidence type="ECO:0000256" key="2">
    <source>
        <dbReference type="ARBA" id="ARBA00022748"/>
    </source>
</evidence>
<evidence type="ECO:0000256" key="4">
    <source>
        <dbReference type="SAM" id="Phobius"/>
    </source>
</evidence>
<evidence type="ECO:0000259" key="5">
    <source>
        <dbReference type="PROSITE" id="PS51352"/>
    </source>
</evidence>
<keyword evidence="4" id="KW-0472">Membrane</keyword>
<dbReference type="SUPFAM" id="SSF52833">
    <property type="entry name" value="Thioredoxin-like"/>
    <property type="match status" value="1"/>
</dbReference>
<dbReference type="EMBL" id="RAXV01000031">
    <property type="protein sequence ID" value="RKG29891.1"/>
    <property type="molecule type" value="Genomic_DNA"/>
</dbReference>
<dbReference type="InterPro" id="IPR001640">
    <property type="entry name" value="Lgt"/>
</dbReference>
<dbReference type="PROSITE" id="PS51352">
    <property type="entry name" value="THIOREDOXIN_2"/>
    <property type="match status" value="1"/>
</dbReference>
<evidence type="ECO:0000313" key="6">
    <source>
        <dbReference type="EMBL" id="RKG29891.1"/>
    </source>
</evidence>
<dbReference type="GO" id="GO:0008961">
    <property type="term" value="F:phosphatidylglycerol-prolipoprotein diacylglyceryl transferase activity"/>
    <property type="evidence" value="ECO:0007669"/>
    <property type="project" value="InterPro"/>
</dbReference>
<dbReference type="InterPro" id="IPR013740">
    <property type="entry name" value="Redoxin"/>
</dbReference>
<comment type="caution">
    <text evidence="6">The sequence shown here is derived from an EMBL/GenBank/DDBJ whole genome shotgun (WGS) entry which is preliminary data.</text>
</comment>
<dbReference type="AlphaFoldDB" id="A0A3A8EM05"/>
<dbReference type="CDD" id="cd02966">
    <property type="entry name" value="TlpA_like_family"/>
    <property type="match status" value="1"/>
</dbReference>
<dbReference type="PANTHER" id="PTHR42852">
    <property type="entry name" value="THIOL:DISULFIDE INTERCHANGE PROTEIN DSBE"/>
    <property type="match status" value="1"/>
</dbReference>
<dbReference type="RefSeq" id="WP_120403297.1">
    <property type="nucleotide sequence ID" value="NZ_RAXV01000031.1"/>
</dbReference>
<dbReference type="GO" id="GO:0005886">
    <property type="term" value="C:plasma membrane"/>
    <property type="evidence" value="ECO:0007669"/>
    <property type="project" value="InterPro"/>
</dbReference>
<evidence type="ECO:0000256" key="3">
    <source>
        <dbReference type="ARBA" id="ARBA00023284"/>
    </source>
</evidence>
<dbReference type="Proteomes" id="UP000282388">
    <property type="component" value="Unassembled WGS sequence"/>
</dbReference>
<dbReference type="OrthoDB" id="9799347at2"/>
<organism evidence="6 7">
    <name type="scientific">Acinetobacter tianfuensis</name>
    <dbReference type="NCBI Taxonomy" id="2419603"/>
    <lineage>
        <taxon>Bacteria</taxon>
        <taxon>Pseudomonadati</taxon>
        <taxon>Pseudomonadota</taxon>
        <taxon>Gammaproteobacteria</taxon>
        <taxon>Moraxellales</taxon>
        <taxon>Moraxellaceae</taxon>
        <taxon>Acinetobacter</taxon>
    </lineage>
</organism>
<dbReference type="Pfam" id="PF01790">
    <property type="entry name" value="LGT"/>
    <property type="match status" value="1"/>
</dbReference>
<keyword evidence="3" id="KW-0676">Redox-active center</keyword>
<evidence type="ECO:0000313" key="7">
    <source>
        <dbReference type="Proteomes" id="UP000282388"/>
    </source>
</evidence>
<feature type="transmembrane region" description="Helical" evidence="4">
    <location>
        <begin position="90"/>
        <end position="106"/>
    </location>
</feature>
<keyword evidence="7" id="KW-1185">Reference proteome</keyword>
<dbReference type="GO" id="GO:0015036">
    <property type="term" value="F:disulfide oxidoreductase activity"/>
    <property type="evidence" value="ECO:0007669"/>
    <property type="project" value="UniProtKB-ARBA"/>
</dbReference>
<name>A0A3A8EM05_9GAMM</name>
<feature type="domain" description="Thioredoxin" evidence="5">
    <location>
        <begin position="137"/>
        <end position="280"/>
    </location>
</feature>
<keyword evidence="2" id="KW-0201">Cytochrome c-type biogenesis</keyword>
<dbReference type="PROSITE" id="PS00194">
    <property type="entry name" value="THIOREDOXIN_1"/>
    <property type="match status" value="1"/>
</dbReference>
<accession>A0A3A8EM05</accession>
<dbReference type="PANTHER" id="PTHR42852:SF13">
    <property type="entry name" value="PROTEIN DIPZ"/>
    <property type="match status" value="1"/>
</dbReference>
<feature type="transmembrane region" description="Helical" evidence="4">
    <location>
        <begin position="118"/>
        <end position="137"/>
    </location>
</feature>
<keyword evidence="4" id="KW-0812">Transmembrane</keyword>
<dbReference type="GO" id="GO:0042158">
    <property type="term" value="P:lipoprotein biosynthetic process"/>
    <property type="evidence" value="ECO:0007669"/>
    <property type="project" value="InterPro"/>
</dbReference>
<proteinExistence type="predicted"/>
<feature type="transmembrane region" description="Helical" evidence="4">
    <location>
        <begin position="12"/>
        <end position="32"/>
    </location>
</feature>
<gene>
    <name evidence="6" type="ORF">D7V32_13120</name>
</gene>
<comment type="subcellular location">
    <subcellularLocation>
        <location evidence="1">Cell envelope</location>
    </subcellularLocation>
</comment>
<dbReference type="InterPro" id="IPR036249">
    <property type="entry name" value="Thioredoxin-like_sf"/>
</dbReference>
<dbReference type="InterPro" id="IPR017937">
    <property type="entry name" value="Thioredoxin_CS"/>
</dbReference>
<dbReference type="InterPro" id="IPR013766">
    <property type="entry name" value="Thioredoxin_domain"/>
</dbReference>
<dbReference type="Gene3D" id="3.40.30.10">
    <property type="entry name" value="Glutaredoxin"/>
    <property type="match status" value="1"/>
</dbReference>
<keyword evidence="4" id="KW-1133">Transmembrane helix</keyword>
<dbReference type="Pfam" id="PF08534">
    <property type="entry name" value="Redoxin"/>
    <property type="match status" value="1"/>
</dbReference>
<dbReference type="InterPro" id="IPR050553">
    <property type="entry name" value="Thioredoxin_ResA/DsbE_sf"/>
</dbReference>
<dbReference type="GO" id="GO:0017004">
    <property type="term" value="P:cytochrome complex assembly"/>
    <property type="evidence" value="ECO:0007669"/>
    <property type="project" value="UniProtKB-KW"/>
</dbReference>
<protein>
    <submittedName>
        <fullName evidence="6">TlpA family protein disulfide reductase</fullName>
    </submittedName>
</protein>